<accession>A0A0C9XL40</accession>
<gene>
    <name evidence="2" type="ORF">K443DRAFT_6305</name>
</gene>
<dbReference type="EMBL" id="KN838595">
    <property type="protein sequence ID" value="KIK02259.1"/>
    <property type="molecule type" value="Genomic_DNA"/>
</dbReference>
<dbReference type="Proteomes" id="UP000054477">
    <property type="component" value="Unassembled WGS sequence"/>
</dbReference>
<dbReference type="HOGENOM" id="CLU_2264209_0_0_1"/>
<name>A0A0C9XL40_9AGAR</name>
<reference evidence="2 3" key="1">
    <citation type="submission" date="2014-04" db="EMBL/GenBank/DDBJ databases">
        <authorList>
            <consortium name="DOE Joint Genome Institute"/>
            <person name="Kuo A."/>
            <person name="Kohler A."/>
            <person name="Nagy L.G."/>
            <person name="Floudas D."/>
            <person name="Copeland A."/>
            <person name="Barry K.W."/>
            <person name="Cichocki N."/>
            <person name="Veneault-Fourrey C."/>
            <person name="LaButti K."/>
            <person name="Lindquist E.A."/>
            <person name="Lipzen A."/>
            <person name="Lundell T."/>
            <person name="Morin E."/>
            <person name="Murat C."/>
            <person name="Sun H."/>
            <person name="Tunlid A."/>
            <person name="Henrissat B."/>
            <person name="Grigoriev I.V."/>
            <person name="Hibbett D.S."/>
            <person name="Martin F."/>
            <person name="Nordberg H.P."/>
            <person name="Cantor M.N."/>
            <person name="Hua S.X."/>
        </authorList>
    </citation>
    <scope>NUCLEOTIDE SEQUENCE [LARGE SCALE GENOMIC DNA]</scope>
    <source>
        <strain evidence="2 3">LaAM-08-1</strain>
    </source>
</reference>
<organism evidence="2 3">
    <name type="scientific">Laccaria amethystina LaAM-08-1</name>
    <dbReference type="NCBI Taxonomy" id="1095629"/>
    <lineage>
        <taxon>Eukaryota</taxon>
        <taxon>Fungi</taxon>
        <taxon>Dikarya</taxon>
        <taxon>Basidiomycota</taxon>
        <taxon>Agaricomycotina</taxon>
        <taxon>Agaricomycetes</taxon>
        <taxon>Agaricomycetidae</taxon>
        <taxon>Agaricales</taxon>
        <taxon>Agaricineae</taxon>
        <taxon>Hydnangiaceae</taxon>
        <taxon>Laccaria</taxon>
    </lineage>
</organism>
<evidence type="ECO:0000256" key="1">
    <source>
        <dbReference type="SAM" id="MobiDB-lite"/>
    </source>
</evidence>
<feature type="region of interest" description="Disordered" evidence="1">
    <location>
        <begin position="79"/>
        <end position="103"/>
    </location>
</feature>
<feature type="compositionally biased region" description="Basic and acidic residues" evidence="1">
    <location>
        <begin position="80"/>
        <end position="89"/>
    </location>
</feature>
<protein>
    <submittedName>
        <fullName evidence="2">Uncharacterized protein</fullName>
    </submittedName>
</protein>
<evidence type="ECO:0000313" key="3">
    <source>
        <dbReference type="Proteomes" id="UP000054477"/>
    </source>
</evidence>
<evidence type="ECO:0000313" key="2">
    <source>
        <dbReference type="EMBL" id="KIK02259.1"/>
    </source>
</evidence>
<sequence length="103" mass="10955">MGSASGAHHRYISLHLKFAAGCTTGFTPSVDIHLATILAVDPTVQTDLFDTQGFKYFANVLVPLTDSLCEGEGYLSFGGGRDEGPRLVRAEPPLEIQTSDAVS</sequence>
<proteinExistence type="predicted"/>
<dbReference type="OrthoDB" id="10262360at2759"/>
<reference evidence="3" key="2">
    <citation type="submission" date="2015-01" db="EMBL/GenBank/DDBJ databases">
        <title>Evolutionary Origins and Diversification of the Mycorrhizal Mutualists.</title>
        <authorList>
            <consortium name="DOE Joint Genome Institute"/>
            <consortium name="Mycorrhizal Genomics Consortium"/>
            <person name="Kohler A."/>
            <person name="Kuo A."/>
            <person name="Nagy L.G."/>
            <person name="Floudas D."/>
            <person name="Copeland A."/>
            <person name="Barry K.W."/>
            <person name="Cichocki N."/>
            <person name="Veneault-Fourrey C."/>
            <person name="LaButti K."/>
            <person name="Lindquist E.A."/>
            <person name="Lipzen A."/>
            <person name="Lundell T."/>
            <person name="Morin E."/>
            <person name="Murat C."/>
            <person name="Riley R."/>
            <person name="Ohm R."/>
            <person name="Sun H."/>
            <person name="Tunlid A."/>
            <person name="Henrissat B."/>
            <person name="Grigoriev I.V."/>
            <person name="Hibbett D.S."/>
            <person name="Martin F."/>
        </authorList>
    </citation>
    <scope>NUCLEOTIDE SEQUENCE [LARGE SCALE GENOMIC DNA]</scope>
    <source>
        <strain evidence="3">LaAM-08-1</strain>
    </source>
</reference>
<keyword evidence="3" id="KW-1185">Reference proteome</keyword>
<dbReference type="AlphaFoldDB" id="A0A0C9XL40"/>